<accession>A0A699Z530</accession>
<feature type="non-terminal residue" evidence="1">
    <location>
        <position position="1"/>
    </location>
</feature>
<keyword evidence="2" id="KW-1185">Reference proteome</keyword>
<gene>
    <name evidence="1" type="ORF">HaLaN_13767</name>
</gene>
<reference evidence="1 2" key="1">
    <citation type="submission" date="2020-02" db="EMBL/GenBank/DDBJ databases">
        <title>Draft genome sequence of Haematococcus lacustris strain NIES-144.</title>
        <authorList>
            <person name="Morimoto D."/>
            <person name="Nakagawa S."/>
            <person name="Yoshida T."/>
            <person name="Sawayama S."/>
        </authorList>
    </citation>
    <scope>NUCLEOTIDE SEQUENCE [LARGE SCALE GENOMIC DNA]</scope>
    <source>
        <strain evidence="1 2">NIES-144</strain>
    </source>
</reference>
<dbReference type="Proteomes" id="UP000485058">
    <property type="component" value="Unassembled WGS sequence"/>
</dbReference>
<evidence type="ECO:0000313" key="1">
    <source>
        <dbReference type="EMBL" id="GFH17191.1"/>
    </source>
</evidence>
<dbReference type="SUPFAM" id="SSF82199">
    <property type="entry name" value="SET domain"/>
    <property type="match status" value="1"/>
</dbReference>
<dbReference type="EMBL" id="BLLF01001110">
    <property type="protein sequence ID" value="GFH17191.1"/>
    <property type="molecule type" value="Genomic_DNA"/>
</dbReference>
<dbReference type="Gene3D" id="3.90.1410.10">
    <property type="entry name" value="set domain protein methyltransferase, domain 1"/>
    <property type="match status" value="1"/>
</dbReference>
<protein>
    <submittedName>
        <fullName evidence="1">SET domain-containing protein</fullName>
    </submittedName>
</protein>
<sequence length="152" mass="16728">WDLVGPERSPRGCWEMAVSATAPIPAGASLLLSYGERSSDDFLVHYGFVPSLSNPHEDAVVFEDVGEALEWHHVQYAAQLSDEAAEAIYSRAYSAALQEQKLSGWSARQQQEASRRRTAAQTRAGPLLLDLWALYEDAKGCGMMEEAEQTPT</sequence>
<name>A0A699Z530_HAELA</name>
<evidence type="ECO:0000313" key="2">
    <source>
        <dbReference type="Proteomes" id="UP000485058"/>
    </source>
</evidence>
<organism evidence="1 2">
    <name type="scientific">Haematococcus lacustris</name>
    <name type="common">Green alga</name>
    <name type="synonym">Haematococcus pluvialis</name>
    <dbReference type="NCBI Taxonomy" id="44745"/>
    <lineage>
        <taxon>Eukaryota</taxon>
        <taxon>Viridiplantae</taxon>
        <taxon>Chlorophyta</taxon>
        <taxon>core chlorophytes</taxon>
        <taxon>Chlorophyceae</taxon>
        <taxon>CS clade</taxon>
        <taxon>Chlamydomonadales</taxon>
        <taxon>Haematococcaceae</taxon>
        <taxon>Haematococcus</taxon>
    </lineage>
</organism>
<comment type="caution">
    <text evidence="1">The sequence shown here is derived from an EMBL/GenBank/DDBJ whole genome shotgun (WGS) entry which is preliminary data.</text>
</comment>
<proteinExistence type="predicted"/>
<dbReference type="InterPro" id="IPR046341">
    <property type="entry name" value="SET_dom_sf"/>
</dbReference>
<dbReference type="AlphaFoldDB" id="A0A699Z530"/>